<dbReference type="EMBL" id="JAFFZE010000028">
    <property type="protein sequence ID" value="MCT2587799.1"/>
    <property type="molecule type" value="Genomic_DNA"/>
</dbReference>
<evidence type="ECO:0000256" key="1">
    <source>
        <dbReference type="ARBA" id="ARBA00001917"/>
    </source>
</evidence>
<name>A0ABT2JKG3_9PSEU</name>
<gene>
    <name evidence="5" type="ORF">JT362_32260</name>
</gene>
<dbReference type="Gene3D" id="3.20.20.70">
    <property type="entry name" value="Aldolase class I"/>
    <property type="match status" value="1"/>
</dbReference>
<reference evidence="5 6" key="1">
    <citation type="submission" date="2021-02" db="EMBL/GenBank/DDBJ databases">
        <title>Actinophytocola xerophila sp. nov., isolated from soil of cotton cropping field.</title>
        <authorList>
            <person name="Huang R."/>
            <person name="Chen X."/>
            <person name="Ge X."/>
            <person name="Liu W."/>
        </authorList>
    </citation>
    <scope>NUCLEOTIDE SEQUENCE [LARGE SCALE GENOMIC DNA]</scope>
    <source>
        <strain evidence="5 6">S1-96</strain>
    </source>
</reference>
<dbReference type="PANTHER" id="PTHR10578:SF143">
    <property type="entry name" value="FMN-DEPENDENT ALPHA-HYDROXY ACID DEHYDROGENASE PB1A11.03"/>
    <property type="match status" value="1"/>
</dbReference>
<organism evidence="5 6">
    <name type="scientific">Actinophytocola gossypii</name>
    <dbReference type="NCBI Taxonomy" id="2812003"/>
    <lineage>
        <taxon>Bacteria</taxon>
        <taxon>Bacillati</taxon>
        <taxon>Actinomycetota</taxon>
        <taxon>Actinomycetes</taxon>
        <taxon>Pseudonocardiales</taxon>
        <taxon>Pseudonocardiaceae</taxon>
    </lineage>
</organism>
<dbReference type="SUPFAM" id="SSF51395">
    <property type="entry name" value="FMN-linked oxidoreductases"/>
    <property type="match status" value="1"/>
</dbReference>
<dbReference type="PROSITE" id="PS00557">
    <property type="entry name" value="FMN_HYDROXY_ACID_DH_1"/>
    <property type="match status" value="1"/>
</dbReference>
<evidence type="ECO:0000256" key="3">
    <source>
        <dbReference type="ARBA" id="ARBA00024042"/>
    </source>
</evidence>
<comment type="similarity">
    <text evidence="3">Belongs to the FMN-dependent alpha-hydroxy acid dehydrogenase family.</text>
</comment>
<dbReference type="InterPro" id="IPR013785">
    <property type="entry name" value="Aldolase_TIM"/>
</dbReference>
<evidence type="ECO:0000256" key="2">
    <source>
        <dbReference type="ARBA" id="ARBA00023002"/>
    </source>
</evidence>
<dbReference type="Proteomes" id="UP001156441">
    <property type="component" value="Unassembled WGS sequence"/>
</dbReference>
<protein>
    <submittedName>
        <fullName evidence="5">Lactate 2-monooxygenase</fullName>
    </submittedName>
</protein>
<evidence type="ECO:0000313" key="6">
    <source>
        <dbReference type="Proteomes" id="UP001156441"/>
    </source>
</evidence>
<dbReference type="PIRSF" id="PIRSF000138">
    <property type="entry name" value="Al-hdrx_acd_dh"/>
    <property type="match status" value="1"/>
</dbReference>
<dbReference type="InterPro" id="IPR000262">
    <property type="entry name" value="FMN-dep_DH"/>
</dbReference>
<comment type="caution">
    <text evidence="5">The sequence shown here is derived from an EMBL/GenBank/DDBJ whole genome shotgun (WGS) entry which is preliminary data.</text>
</comment>
<dbReference type="RefSeq" id="WP_260195709.1">
    <property type="nucleotide sequence ID" value="NZ_JAFFZE010000028.1"/>
</dbReference>
<dbReference type="Pfam" id="PF01070">
    <property type="entry name" value="FMN_dh"/>
    <property type="match status" value="1"/>
</dbReference>
<keyword evidence="2" id="KW-0560">Oxidoreductase</keyword>
<sequence length="386" mass="40898">MTTFGGYQNEIYLQGLGGRLPRFTTDGTALEAAAREALEPGPFGYVAGGAGSDATVRANREAFDRWRIVPRMLTDATARDLSTTVLGTRMPAPVLLAPVGAQSIVHQDGELATARAAGDLGVPMILSTAASHPIEPVAEANGDGPRWFQLYWPNDNDVTVSILSRAKAAGFSTLVLTLDTWTLAWRTTDLDQAYLPFIRGVGTAIPFSDPAFRAGLTASPEDDPQSAILRWIPMFTGTDKRWDQLPFLREHWDGPIVLKGIQHVDDARRACDAGMDGIVVSNHGGRQVDGAVASLDVLPGIAAAVGDRMAVLFDSGIRTGADIVKALALGADAVLLGRPFVYGLGLAGEEGVRHVLRSVLADLDLTLALSGNRSPAGLSADSLWHA</sequence>
<dbReference type="InterPro" id="IPR012133">
    <property type="entry name" value="Alpha-hydoxy_acid_DH_FMN"/>
</dbReference>
<dbReference type="InterPro" id="IPR037396">
    <property type="entry name" value="FMN_HAD"/>
</dbReference>
<feature type="domain" description="FMN hydroxy acid dehydrogenase" evidence="4">
    <location>
        <begin position="19"/>
        <end position="386"/>
    </location>
</feature>
<dbReference type="CDD" id="cd03332">
    <property type="entry name" value="LMO_FMN"/>
    <property type="match status" value="1"/>
</dbReference>
<accession>A0ABT2JKG3</accession>
<dbReference type="InterPro" id="IPR037350">
    <property type="entry name" value="LMO_FMN"/>
</dbReference>
<evidence type="ECO:0000259" key="4">
    <source>
        <dbReference type="PROSITE" id="PS51349"/>
    </source>
</evidence>
<proteinExistence type="inferred from homology"/>
<keyword evidence="6" id="KW-1185">Reference proteome</keyword>
<comment type="cofactor">
    <cofactor evidence="1">
        <name>FMN</name>
        <dbReference type="ChEBI" id="CHEBI:58210"/>
    </cofactor>
</comment>
<dbReference type="InterPro" id="IPR008259">
    <property type="entry name" value="FMN_hydac_DH_AS"/>
</dbReference>
<evidence type="ECO:0000313" key="5">
    <source>
        <dbReference type="EMBL" id="MCT2587799.1"/>
    </source>
</evidence>
<dbReference type="PANTHER" id="PTHR10578">
    <property type="entry name" value="S -2-HYDROXY-ACID OXIDASE-RELATED"/>
    <property type="match status" value="1"/>
</dbReference>
<dbReference type="PROSITE" id="PS51349">
    <property type="entry name" value="FMN_HYDROXY_ACID_DH_2"/>
    <property type="match status" value="1"/>
</dbReference>